<feature type="compositionally biased region" description="Basic and acidic residues" evidence="1">
    <location>
        <begin position="189"/>
        <end position="202"/>
    </location>
</feature>
<dbReference type="EMBL" id="OU898277">
    <property type="protein sequence ID" value="CAG9829485.1"/>
    <property type="molecule type" value="Genomic_DNA"/>
</dbReference>
<evidence type="ECO:0000313" key="2">
    <source>
        <dbReference type="EMBL" id="CAG9829485.1"/>
    </source>
</evidence>
<evidence type="ECO:0000256" key="1">
    <source>
        <dbReference type="SAM" id="MobiDB-lite"/>
    </source>
</evidence>
<keyword evidence="3" id="KW-1185">Reference proteome</keyword>
<gene>
    <name evidence="2" type="ORF">DIABBA_LOCUS3286</name>
</gene>
<organism evidence="2 3">
    <name type="scientific">Diabrotica balteata</name>
    <name type="common">Banded cucumber beetle</name>
    <dbReference type="NCBI Taxonomy" id="107213"/>
    <lineage>
        <taxon>Eukaryota</taxon>
        <taxon>Metazoa</taxon>
        <taxon>Ecdysozoa</taxon>
        <taxon>Arthropoda</taxon>
        <taxon>Hexapoda</taxon>
        <taxon>Insecta</taxon>
        <taxon>Pterygota</taxon>
        <taxon>Neoptera</taxon>
        <taxon>Endopterygota</taxon>
        <taxon>Coleoptera</taxon>
        <taxon>Polyphaga</taxon>
        <taxon>Cucujiformia</taxon>
        <taxon>Chrysomeloidea</taxon>
        <taxon>Chrysomelidae</taxon>
        <taxon>Galerucinae</taxon>
        <taxon>Diabroticina</taxon>
        <taxon>Diabroticites</taxon>
        <taxon>Diabrotica</taxon>
    </lineage>
</organism>
<dbReference type="OrthoDB" id="6784315at2759"/>
<feature type="compositionally biased region" description="Basic residues" evidence="1">
    <location>
        <begin position="155"/>
        <end position="166"/>
    </location>
</feature>
<feature type="compositionally biased region" description="Basic residues" evidence="1">
    <location>
        <begin position="129"/>
        <end position="138"/>
    </location>
</feature>
<feature type="compositionally biased region" description="Basic and acidic residues" evidence="1">
    <location>
        <begin position="10"/>
        <end position="27"/>
    </location>
</feature>
<dbReference type="Proteomes" id="UP001153709">
    <property type="component" value="Chromosome 2"/>
</dbReference>
<protein>
    <submittedName>
        <fullName evidence="2">Uncharacterized protein</fullName>
    </submittedName>
</protein>
<name>A0A9N9X8U0_DIABA</name>
<reference evidence="2" key="1">
    <citation type="submission" date="2022-01" db="EMBL/GenBank/DDBJ databases">
        <authorList>
            <person name="King R."/>
        </authorList>
    </citation>
    <scope>NUCLEOTIDE SEQUENCE</scope>
</reference>
<evidence type="ECO:0000313" key="3">
    <source>
        <dbReference type="Proteomes" id="UP001153709"/>
    </source>
</evidence>
<feature type="region of interest" description="Disordered" evidence="1">
    <location>
        <begin position="1"/>
        <end position="57"/>
    </location>
</feature>
<accession>A0A9N9X8U0</accession>
<sequence>MTKPKSNKRNFTDRGKFSQKRKQENGKRHQKFKNNKTNRGGPNIHKTFPKKQFPHVKPDIEKNEIKNDMEQTGSFIQNSDKKPKKDQFFIIKQKVNSSDNYEKEKVIKELENKINAIESRGKLTNTATRKLRQLKKYKKLAEGGQLNPPPEKSSNRKTKTEKRRERRIAASTNKDKVAPNKTELPIGKKLPEPETTAEKSADEVEEGEEESSDVSNDSENESESSI</sequence>
<proteinExistence type="predicted"/>
<feature type="compositionally biased region" description="Acidic residues" evidence="1">
    <location>
        <begin position="203"/>
        <end position="226"/>
    </location>
</feature>
<feature type="region of interest" description="Disordered" evidence="1">
    <location>
        <begin position="118"/>
        <end position="226"/>
    </location>
</feature>
<dbReference type="AlphaFoldDB" id="A0A9N9X8U0"/>